<keyword evidence="1" id="KW-0472">Membrane</keyword>
<proteinExistence type="predicted"/>
<gene>
    <name evidence="2" type="ORF">DSM1535_1912</name>
</gene>
<sequence length="37" mass="4313">MIIASNTRTIKFAVLFLLFILMILIVEFIKLAIRIFS</sequence>
<evidence type="ECO:0000256" key="1">
    <source>
        <dbReference type="SAM" id="Phobius"/>
    </source>
</evidence>
<name>A0A090JXF2_METFO</name>
<organism evidence="2">
    <name type="scientific">Methanobacterium formicicum</name>
    <dbReference type="NCBI Taxonomy" id="2162"/>
    <lineage>
        <taxon>Archaea</taxon>
        <taxon>Methanobacteriati</taxon>
        <taxon>Methanobacteriota</taxon>
        <taxon>Methanomada group</taxon>
        <taxon>Methanobacteria</taxon>
        <taxon>Methanobacteriales</taxon>
        <taxon>Methanobacteriaceae</taxon>
        <taxon>Methanobacterium</taxon>
    </lineage>
</organism>
<protein>
    <submittedName>
        <fullName evidence="2">Putative membrane protein</fullName>
    </submittedName>
</protein>
<keyword evidence="1" id="KW-0812">Transmembrane</keyword>
<evidence type="ECO:0000313" key="2">
    <source>
        <dbReference type="EMBL" id="CEA14236.1"/>
    </source>
</evidence>
<dbReference type="KEGG" id="mfi:DSM1535_1912"/>
<dbReference type="EMBL" id="LN515531">
    <property type="protein sequence ID" value="CEA14236.1"/>
    <property type="molecule type" value="Genomic_DNA"/>
</dbReference>
<keyword evidence="1" id="KW-1133">Transmembrane helix</keyword>
<accession>A0A090JXF2</accession>
<feature type="transmembrane region" description="Helical" evidence="1">
    <location>
        <begin position="12"/>
        <end position="33"/>
    </location>
</feature>
<dbReference type="AlphaFoldDB" id="A0A090JXF2"/>
<reference evidence="2" key="1">
    <citation type="submission" date="2014-08" db="EMBL/GenBank/DDBJ databases">
        <authorList>
            <person name="Wibberg D."/>
        </authorList>
    </citation>
    <scope>NUCLEOTIDE SEQUENCE</scope>
</reference>
<dbReference type="PATRIC" id="fig|2162.9.peg.1968"/>